<keyword evidence="3" id="KW-1185">Reference proteome</keyword>
<reference evidence="3" key="1">
    <citation type="journal article" date="2019" name="Int. J. Syst. Evol. Microbiol.">
        <title>The Global Catalogue of Microorganisms (GCM) 10K type strain sequencing project: providing services to taxonomists for standard genome sequencing and annotation.</title>
        <authorList>
            <consortium name="The Broad Institute Genomics Platform"/>
            <consortium name="The Broad Institute Genome Sequencing Center for Infectious Disease"/>
            <person name="Wu L."/>
            <person name="Ma J."/>
        </authorList>
    </citation>
    <scope>NUCLEOTIDE SEQUENCE [LARGE SCALE GENOMIC DNA]</scope>
    <source>
        <strain evidence="3">KCTC 42585</strain>
    </source>
</reference>
<name>A0ABW5IX83_9FLAO</name>
<sequence>MKMENRLVLMLVLGLGTKGFAQTYSDNIGYQYSLYLSGKEYTTISKSKLYTNFNNRLFHLNLAHTLRLEVDQLELPIEYSINGSSTLNVYDFSYAVDLSYGVSDFMELHLEVEPTLTSNLGKAISSEDLYLFGEAFALLTGELNSRPYHLQLGIAYSRYLGEPELLPVVTFSTRISEKLSVKLGFPESKITYSLMPSGTLSAGLQYEGKYVNLSSPLYLEENGSTEKLKWEWTSLTMDYSYVLNELWSFEFGAGYLLKNNFSLRNENEETLSTFKLEPSPFLSSGIKLMFN</sequence>
<dbReference type="EMBL" id="JBHULT010000009">
    <property type="protein sequence ID" value="MFD2518279.1"/>
    <property type="molecule type" value="Genomic_DNA"/>
</dbReference>
<protein>
    <submittedName>
        <fullName evidence="2">DUF6268 family outer membrane beta-barrel protein</fullName>
    </submittedName>
</protein>
<dbReference type="Pfam" id="PF19783">
    <property type="entry name" value="DUF6268"/>
    <property type="match status" value="1"/>
</dbReference>
<gene>
    <name evidence="2" type="ORF">ACFSTG_10275</name>
</gene>
<organism evidence="2 3">
    <name type="scientific">Salinimicrobium flavum</name>
    <dbReference type="NCBI Taxonomy" id="1737065"/>
    <lineage>
        <taxon>Bacteria</taxon>
        <taxon>Pseudomonadati</taxon>
        <taxon>Bacteroidota</taxon>
        <taxon>Flavobacteriia</taxon>
        <taxon>Flavobacteriales</taxon>
        <taxon>Flavobacteriaceae</taxon>
        <taxon>Salinimicrobium</taxon>
    </lineage>
</organism>
<evidence type="ECO:0000313" key="3">
    <source>
        <dbReference type="Proteomes" id="UP001597468"/>
    </source>
</evidence>
<accession>A0ABW5IX83</accession>
<evidence type="ECO:0000313" key="2">
    <source>
        <dbReference type="EMBL" id="MFD2518279.1"/>
    </source>
</evidence>
<proteinExistence type="predicted"/>
<dbReference type="RefSeq" id="WP_380752098.1">
    <property type="nucleotide sequence ID" value="NZ_JBHULT010000009.1"/>
</dbReference>
<feature type="domain" description="DUF6268" evidence="1">
    <location>
        <begin position="123"/>
        <end position="287"/>
    </location>
</feature>
<evidence type="ECO:0000259" key="1">
    <source>
        <dbReference type="Pfam" id="PF19783"/>
    </source>
</evidence>
<dbReference type="Proteomes" id="UP001597468">
    <property type="component" value="Unassembled WGS sequence"/>
</dbReference>
<dbReference type="InterPro" id="IPR046235">
    <property type="entry name" value="DUF6268"/>
</dbReference>
<comment type="caution">
    <text evidence="2">The sequence shown here is derived from an EMBL/GenBank/DDBJ whole genome shotgun (WGS) entry which is preliminary data.</text>
</comment>